<dbReference type="OrthoDB" id="1097715at2"/>
<keyword evidence="1" id="KW-0732">Signal</keyword>
<accession>A0A2A4G431</accession>
<proteinExistence type="predicted"/>
<gene>
    <name evidence="2" type="ORF">B7P33_10560</name>
</gene>
<feature type="chain" id="PRO_5012652709" description="DUF4251 domain-containing protein" evidence="1">
    <location>
        <begin position="20"/>
        <end position="168"/>
    </location>
</feature>
<reference evidence="2 3" key="1">
    <citation type="submission" date="2017-04" db="EMBL/GenBank/DDBJ databases">
        <title>A new member of the family Flavobacteriaceae isolated from ascidians.</title>
        <authorList>
            <person name="Chen L."/>
        </authorList>
    </citation>
    <scope>NUCLEOTIDE SEQUENCE [LARGE SCALE GENOMIC DNA]</scope>
    <source>
        <strain evidence="2 3">HQA918</strain>
    </source>
</reference>
<sequence>MQKLIMLALILCAGQVISAQDKEDKKAAKASQHQQEYEATKTLIESGAYTFTADWVSTQKGRRINIQGDNNTVSIASKNCVAYLPFFGTAHVGKIGGNGGFEVDGPVENYKVEYNDAKQRIKISFDADGKSERLGFVLSIGRKGGADLNVNSNIRDSNRYDGKVGPKL</sequence>
<evidence type="ECO:0000313" key="3">
    <source>
        <dbReference type="Proteomes" id="UP000219559"/>
    </source>
</evidence>
<evidence type="ECO:0008006" key="4">
    <source>
        <dbReference type="Google" id="ProtNLM"/>
    </source>
</evidence>
<dbReference type="Pfam" id="PF14059">
    <property type="entry name" value="DUF4251"/>
    <property type="match status" value="1"/>
</dbReference>
<comment type="caution">
    <text evidence="2">The sequence shown here is derived from an EMBL/GenBank/DDBJ whole genome shotgun (WGS) entry which is preliminary data.</text>
</comment>
<keyword evidence="3" id="KW-1185">Reference proteome</keyword>
<evidence type="ECO:0000256" key="1">
    <source>
        <dbReference type="SAM" id="SignalP"/>
    </source>
</evidence>
<dbReference type="Gene3D" id="2.40.128.410">
    <property type="match status" value="1"/>
</dbReference>
<dbReference type="AlphaFoldDB" id="A0A2A4G431"/>
<feature type="signal peptide" evidence="1">
    <location>
        <begin position="1"/>
        <end position="19"/>
    </location>
</feature>
<organism evidence="2 3">
    <name type="scientific">Sediminicola luteus</name>
    <dbReference type="NCBI Taxonomy" id="319238"/>
    <lineage>
        <taxon>Bacteria</taxon>
        <taxon>Pseudomonadati</taxon>
        <taxon>Bacteroidota</taxon>
        <taxon>Flavobacteriia</taxon>
        <taxon>Flavobacteriales</taxon>
        <taxon>Flavobacteriaceae</taxon>
        <taxon>Sediminicola</taxon>
    </lineage>
</organism>
<name>A0A2A4G431_9FLAO</name>
<dbReference type="Proteomes" id="UP000219559">
    <property type="component" value="Unassembled WGS sequence"/>
</dbReference>
<dbReference type="InterPro" id="IPR025347">
    <property type="entry name" value="DUF4251"/>
</dbReference>
<dbReference type="EMBL" id="NBWU01000004">
    <property type="protein sequence ID" value="PCE63709.1"/>
    <property type="molecule type" value="Genomic_DNA"/>
</dbReference>
<dbReference type="RefSeq" id="WP_097442425.1">
    <property type="nucleotide sequence ID" value="NZ_NBWU01000004.1"/>
</dbReference>
<evidence type="ECO:0000313" key="2">
    <source>
        <dbReference type="EMBL" id="PCE63709.1"/>
    </source>
</evidence>
<protein>
    <recommendedName>
        <fullName evidence="4">DUF4251 domain-containing protein</fullName>
    </recommendedName>
</protein>